<dbReference type="InterPro" id="IPR026444">
    <property type="entry name" value="Secre_tail"/>
</dbReference>
<proteinExistence type="predicted"/>
<dbReference type="InterPro" id="IPR013783">
    <property type="entry name" value="Ig-like_fold"/>
</dbReference>
<reference evidence="2 3" key="1">
    <citation type="submission" date="2016-10" db="EMBL/GenBank/DDBJ databases">
        <authorList>
            <person name="de Groot N.N."/>
        </authorList>
    </citation>
    <scope>NUCLEOTIDE SEQUENCE [LARGE SCALE GENOMIC DNA]</scope>
    <source>
        <strain evidence="2 3">DSM 25186</strain>
    </source>
</reference>
<keyword evidence="3" id="KW-1185">Reference proteome</keyword>
<sequence length="1144" mass="122992">MRNCSSLLSRPFFLLLFAFSYTLQAQNDGDFRSVQNGSWNDSNTWQVYTGGAWTATTNIPDNARVYVRHQVTKDISVDTKGIFIQGGATLTLNQPTVVRGDSLVVENNGVLQMNELLTISSNSVFQAKSGGIVRLNYNFADATPSSTIWRGEEDFQPGSLVEVQQWNYARTLFASDDDMSQNSGYIFGHLTLSATNVTSGWTVFPFGPLAVTANRFEIKTQGAKVTLKGDNKFLEFGGDFISSAQSLDFTSLESGTATVQIKGSLQVPSGTTRLTSVANTGNRVIRINLEGDIRLNGNTLQSGSAAASDSSGIYFTRNIDSVETTHLFTATTQSAISLKFFVQSSSNVLLQNDVNLANNNARVEVMGGGILDFNNHIVTGSGVFKLNAGGILKITSPDGISRNGKIGNVQTSPQDVNRIFDQNSTFWYTGTTNQVTGNGVYNPSNSSTKNQIIIDNPTTVTLNNRVNLRAGGLLEIRQGTFAETTQYAMGGGGTNGVGNVRMFSDDCFYVIPQVPSSSSTTLPVLDLLLLPKAEGSAELTGGTLVLNGAGYQKLKGGKDYGNIVFAGSGIKEISTATPNVFGTVTIQDNAELNLGDRTLGGAATGLVMLDNSRLRTSGSGIRPNMGGAYDLSGNSTIVFAGDDRTPQTIRGSSGSLSRTYVNIEVTGTSVAQNTALFAIQKSFVVKKGATFGMSDLVISGPGSFAVEDSAHLIFRLPLQAAGEASGHIQVEGSRTYGRAIYEYYGAEGELGTGVAVAQQLKLRNGSLRLNRNLTVTDSLVIDPLFSSSGTPVHLYTTGSDFDYVVTLGPEAIIEGETSNGYVLGKLAVSRLSTGFGIVDMGRAGVEINVNGEFNLGQITLLRSTGEAVDTTVAGFPIINRTWEINSTNPIPADESLSFILYYLGSEQGDIDYPSAYWGNGVTWTEKSESTTVYDYMSGNPGLLVEEITDFGLFAFGESNLPLPVELLTFEGKAEGRLAHLTWSTLSETNNQGFEVEKSVDGREFETIGFVSGANNSTVQQDYRFTDDGFQGEAYYRLRQVDFDGGFEYSTIVHLQSSLLSLKAYPNPLEGAAELKLEINGRTYSAEDVQVQLVGADGRVLFQGSGELSQLTRDLNQTLRQTARGVYFIRLESLEGAETFRLLKR</sequence>
<feature type="chain" id="PRO_5011569400" evidence="1">
    <location>
        <begin position="26"/>
        <end position="1144"/>
    </location>
</feature>
<dbReference type="EMBL" id="FNFO01000009">
    <property type="protein sequence ID" value="SDL90983.1"/>
    <property type="molecule type" value="Genomic_DNA"/>
</dbReference>
<dbReference type="OrthoDB" id="863479at2"/>
<gene>
    <name evidence="2" type="ORF">SAMN05421823_1097</name>
</gene>
<evidence type="ECO:0000313" key="2">
    <source>
        <dbReference type="EMBL" id="SDL90983.1"/>
    </source>
</evidence>
<evidence type="ECO:0000256" key="1">
    <source>
        <dbReference type="SAM" id="SignalP"/>
    </source>
</evidence>
<name>A0A1G9NXH4_9BACT</name>
<dbReference type="STRING" id="1075417.SAMN05421823_1097"/>
<protein>
    <submittedName>
        <fullName evidence="2">Por secretion system C-terminal sorting domain-containing protein</fullName>
    </submittedName>
</protein>
<accession>A0A1G9NXH4</accession>
<feature type="signal peptide" evidence="1">
    <location>
        <begin position="1"/>
        <end position="25"/>
    </location>
</feature>
<dbReference type="AlphaFoldDB" id="A0A1G9NXH4"/>
<dbReference type="NCBIfam" id="TIGR04183">
    <property type="entry name" value="Por_Secre_tail"/>
    <property type="match status" value="1"/>
</dbReference>
<organism evidence="2 3">
    <name type="scientific">Catalinimonas alkaloidigena</name>
    <dbReference type="NCBI Taxonomy" id="1075417"/>
    <lineage>
        <taxon>Bacteria</taxon>
        <taxon>Pseudomonadati</taxon>
        <taxon>Bacteroidota</taxon>
        <taxon>Cytophagia</taxon>
        <taxon>Cytophagales</taxon>
        <taxon>Catalimonadaceae</taxon>
        <taxon>Catalinimonas</taxon>
    </lineage>
</organism>
<evidence type="ECO:0000313" key="3">
    <source>
        <dbReference type="Proteomes" id="UP000198510"/>
    </source>
</evidence>
<keyword evidence="1" id="KW-0732">Signal</keyword>
<dbReference type="Proteomes" id="UP000198510">
    <property type="component" value="Unassembled WGS sequence"/>
</dbReference>
<dbReference type="Gene3D" id="2.60.40.10">
    <property type="entry name" value="Immunoglobulins"/>
    <property type="match status" value="1"/>
</dbReference>